<dbReference type="AlphaFoldDB" id="A0A8H6WMN7"/>
<organism evidence="4 5">
    <name type="scientific">Mycena chlorophos</name>
    <name type="common">Agaric fungus</name>
    <name type="synonym">Agaricus chlorophos</name>
    <dbReference type="NCBI Taxonomy" id="658473"/>
    <lineage>
        <taxon>Eukaryota</taxon>
        <taxon>Fungi</taxon>
        <taxon>Dikarya</taxon>
        <taxon>Basidiomycota</taxon>
        <taxon>Agaricomycotina</taxon>
        <taxon>Agaricomycetes</taxon>
        <taxon>Agaricomycetidae</taxon>
        <taxon>Agaricales</taxon>
        <taxon>Marasmiineae</taxon>
        <taxon>Mycenaceae</taxon>
        <taxon>Mycena</taxon>
    </lineage>
</organism>
<evidence type="ECO:0000259" key="2">
    <source>
        <dbReference type="Pfam" id="PF07944"/>
    </source>
</evidence>
<dbReference type="Proteomes" id="UP000613580">
    <property type="component" value="Unassembled WGS sequence"/>
</dbReference>
<dbReference type="Pfam" id="PF20736">
    <property type="entry name" value="Glyco_hydro127M"/>
    <property type="match status" value="1"/>
</dbReference>
<dbReference type="PANTHER" id="PTHR31151:SF0">
    <property type="entry name" value="PROLINE-TRNA LIGASE (DUF1680)"/>
    <property type="match status" value="1"/>
</dbReference>
<dbReference type="EMBL" id="JACAZE010000001">
    <property type="protein sequence ID" value="KAF7322831.1"/>
    <property type="molecule type" value="Genomic_DNA"/>
</dbReference>
<dbReference type="GO" id="GO:0030246">
    <property type="term" value="F:carbohydrate binding"/>
    <property type="evidence" value="ECO:0007669"/>
    <property type="project" value="UniProtKB-KW"/>
</dbReference>
<reference evidence="4" key="1">
    <citation type="submission" date="2020-05" db="EMBL/GenBank/DDBJ databases">
        <title>Mycena genomes resolve the evolution of fungal bioluminescence.</title>
        <authorList>
            <person name="Tsai I.J."/>
        </authorList>
    </citation>
    <scope>NUCLEOTIDE SEQUENCE</scope>
    <source>
        <strain evidence="4">110903Hualien_Pintung</strain>
    </source>
</reference>
<evidence type="ECO:0000313" key="5">
    <source>
        <dbReference type="Proteomes" id="UP000613580"/>
    </source>
</evidence>
<sequence length="827" mass="90118">MKRAGSLCPRPLLRLVMHASLWPLGLLAASVVSAQTVTLNSEIYYNVVLYGGKDAGCSPLDNMLSNRGCDNTLQDLWSVDDGSHNQRYRFVPVPGETNTFNIISGCQLYLSCQDCSGVSTTDLYSIDDGSGRQRWVLTPIAGLANTYDITVAGGRDASCGIYLSTGATCSDTYVDLYTSDDGSGRQRWTLIPLEPETGSLPLEPFVYNELPLGVVKPSAGSWLLNQLEAQANGLHGNLQNFWSTVQNNDWIGGTGDYSSLHEAGAYWLNGVIPTAFQLNDQRLLNDVNKWVDYIISHQGSDGWLGPDSTPRVLWGTYPMLLALRQYAQANTTAAPTILNSLDKFFVLMSTMMSTQGGAGLEEWGLMRWEEASIVIEWMIETYPNGRDSMYLQLLTLLRTFGAPWPVNFSPGVFPTAAINEVDIRFHGVNVAEAIKSEAVAYRYSHNSSDLTSTRQRISIIDEYHGRISGVLNADEHLAGLGAERGSELCTVVESMYSFEYNYMVLGDNTFADRVEKLAYNALPAEITGDMWEHQYMQQTNQIQSAFLNPNPFATDGNESNVFGLAPNYPCCTVNHGQGWPKFISHAYMTSSDTKTLYHALLSPTTFNSTLANNNKVTVVAQTNYPFSSTIQYTITACAAFNFGIRVPTWVPSSKITYAVNRGASQSATANSAGYVIINIAAGTHTISANIPMSISTPTTSGTAVAVTRGPLVYSLNIDFSTTVLQSYTANSSDLEFTPTSSWQYALSKSNLVYNGDSSNAASVQYPFSQNNPLVTISANVCPITWNTDGASALTPPSSPATCTGSQTSVKLVPYGAAKLRITEFPYF</sequence>
<comment type="caution">
    <text evidence="4">The sequence shown here is derived from an EMBL/GenBank/DDBJ whole genome shotgun (WGS) entry which is preliminary data.</text>
</comment>
<dbReference type="InterPro" id="IPR049046">
    <property type="entry name" value="Beta-AFase-like_GH127_middle"/>
</dbReference>
<dbReference type="OrthoDB" id="5358475at2759"/>
<feature type="domain" description="Non-reducing end beta-L-arabinofuranosidase-like GH127 middle" evidence="3">
    <location>
        <begin position="611"/>
        <end position="692"/>
    </location>
</feature>
<dbReference type="Gene3D" id="2.80.10.50">
    <property type="match status" value="1"/>
</dbReference>
<proteinExistence type="predicted"/>
<dbReference type="PROSITE" id="PS50231">
    <property type="entry name" value="RICIN_B_LECTIN"/>
    <property type="match status" value="1"/>
</dbReference>
<accession>A0A8H6WMN7</accession>
<keyword evidence="5" id="KW-1185">Reference proteome</keyword>
<dbReference type="GO" id="GO:0005975">
    <property type="term" value="P:carbohydrate metabolic process"/>
    <property type="evidence" value="ECO:0007669"/>
    <property type="project" value="InterPro"/>
</dbReference>
<dbReference type="Pfam" id="PF07944">
    <property type="entry name" value="Beta-AFase-like_GH127_cat"/>
    <property type="match status" value="1"/>
</dbReference>
<dbReference type="SUPFAM" id="SSF48208">
    <property type="entry name" value="Six-hairpin glycosidases"/>
    <property type="match status" value="1"/>
</dbReference>
<keyword evidence="4" id="KW-0430">Lectin</keyword>
<dbReference type="InterPro" id="IPR035992">
    <property type="entry name" value="Ricin_B-like_lectins"/>
</dbReference>
<evidence type="ECO:0000256" key="1">
    <source>
        <dbReference type="SAM" id="SignalP"/>
    </source>
</evidence>
<dbReference type="InterPro" id="IPR012878">
    <property type="entry name" value="Beta-AFase-like_GH127_cat"/>
</dbReference>
<evidence type="ECO:0000259" key="3">
    <source>
        <dbReference type="Pfam" id="PF20736"/>
    </source>
</evidence>
<protein>
    <submittedName>
        <fullName evidence="4">Ricin B-type lectin domain-containing protein</fullName>
    </submittedName>
</protein>
<dbReference type="SUPFAM" id="SSF50370">
    <property type="entry name" value="Ricin B-like lectins"/>
    <property type="match status" value="1"/>
</dbReference>
<feature type="signal peptide" evidence="1">
    <location>
        <begin position="1"/>
        <end position="34"/>
    </location>
</feature>
<feature type="domain" description="Non-reducing end beta-L-arabinofuranosidase-like GH127 catalytic" evidence="2">
    <location>
        <begin position="266"/>
        <end position="582"/>
    </location>
</feature>
<dbReference type="InterPro" id="IPR008928">
    <property type="entry name" value="6-hairpin_glycosidase_sf"/>
</dbReference>
<evidence type="ECO:0000313" key="4">
    <source>
        <dbReference type="EMBL" id="KAF7322831.1"/>
    </source>
</evidence>
<keyword evidence="1" id="KW-0732">Signal</keyword>
<gene>
    <name evidence="4" type="ORF">HMN09_00062500</name>
</gene>
<feature type="chain" id="PRO_5034062178" evidence="1">
    <location>
        <begin position="35"/>
        <end position="827"/>
    </location>
</feature>
<dbReference type="PANTHER" id="PTHR31151">
    <property type="entry name" value="PROLINE-TRNA LIGASE (DUF1680)"/>
    <property type="match status" value="1"/>
</dbReference>
<name>A0A8H6WMN7_MYCCL</name>